<gene>
    <name evidence="2" type="ORF">QDX21_07760</name>
</gene>
<dbReference type="CDD" id="cd06193">
    <property type="entry name" value="siderophore_interacting"/>
    <property type="match status" value="1"/>
</dbReference>
<dbReference type="AlphaFoldDB" id="A0AAJ6AFB6"/>
<dbReference type="InterPro" id="IPR039261">
    <property type="entry name" value="FNR_nucleotide-bd"/>
</dbReference>
<dbReference type="PROSITE" id="PS51384">
    <property type="entry name" value="FAD_FR"/>
    <property type="match status" value="1"/>
</dbReference>
<dbReference type="Proteomes" id="UP001224674">
    <property type="component" value="Chromosome"/>
</dbReference>
<dbReference type="EMBL" id="CP122566">
    <property type="protein sequence ID" value="WGH92226.1"/>
    <property type="molecule type" value="Genomic_DNA"/>
</dbReference>
<dbReference type="InterPro" id="IPR017938">
    <property type="entry name" value="Riboflavin_synthase-like_b-brl"/>
</dbReference>
<keyword evidence="3" id="KW-1185">Reference proteome</keyword>
<dbReference type="Gene3D" id="2.40.30.10">
    <property type="entry name" value="Translation factors"/>
    <property type="match status" value="1"/>
</dbReference>
<dbReference type="PANTHER" id="PTHR30157:SF0">
    <property type="entry name" value="NADPH-DEPENDENT FERRIC-CHELATE REDUCTASE"/>
    <property type="match status" value="1"/>
</dbReference>
<feature type="domain" description="FAD-binding FR-type" evidence="1">
    <location>
        <begin position="12"/>
        <end position="140"/>
    </location>
</feature>
<dbReference type="PANTHER" id="PTHR30157">
    <property type="entry name" value="FERRIC REDUCTASE, NADPH-DEPENDENT"/>
    <property type="match status" value="1"/>
</dbReference>
<dbReference type="InterPro" id="IPR017927">
    <property type="entry name" value="FAD-bd_FR_type"/>
</dbReference>
<dbReference type="GO" id="GO:0016491">
    <property type="term" value="F:oxidoreductase activity"/>
    <property type="evidence" value="ECO:0007669"/>
    <property type="project" value="InterPro"/>
</dbReference>
<dbReference type="Pfam" id="PF08021">
    <property type="entry name" value="FAD_binding_9"/>
    <property type="match status" value="1"/>
</dbReference>
<organism evidence="2 3">
    <name type="scientific">Auritidibacter ignavus</name>
    <dbReference type="NCBI Taxonomy" id="678932"/>
    <lineage>
        <taxon>Bacteria</taxon>
        <taxon>Bacillati</taxon>
        <taxon>Actinomycetota</taxon>
        <taxon>Actinomycetes</taxon>
        <taxon>Micrococcales</taxon>
        <taxon>Micrococcaceae</taxon>
        <taxon>Auritidibacter</taxon>
    </lineage>
</organism>
<name>A0AAJ6AFB6_9MICC</name>
<dbReference type="Gene3D" id="3.40.50.80">
    <property type="entry name" value="Nucleotide-binding domain of ferredoxin-NADP reductase (FNR) module"/>
    <property type="match status" value="1"/>
</dbReference>
<dbReference type="InterPro" id="IPR013113">
    <property type="entry name" value="SIP_FAD-bd"/>
</dbReference>
<dbReference type="SUPFAM" id="SSF63380">
    <property type="entry name" value="Riboflavin synthase domain-like"/>
    <property type="match status" value="1"/>
</dbReference>
<evidence type="ECO:0000313" key="3">
    <source>
        <dbReference type="Proteomes" id="UP001224674"/>
    </source>
</evidence>
<dbReference type="InterPro" id="IPR007037">
    <property type="entry name" value="SIP_rossman_dom"/>
</dbReference>
<protein>
    <submittedName>
        <fullName evidence="2">Siderophore-interacting protein</fullName>
    </submittedName>
</protein>
<dbReference type="RefSeq" id="WP_279674433.1">
    <property type="nucleotide sequence ID" value="NZ_CP122566.1"/>
</dbReference>
<dbReference type="InterPro" id="IPR039374">
    <property type="entry name" value="SIP_fam"/>
</dbReference>
<sequence length="299" mass="32776">MSEKVRPARTKNPAHLMEVVGTERLSAHFIRLTFGGGDFEQFLAHDSHSADRYIKLLLPPDPSLGLKPPFDLDALRTELPKHQLPVRRTYSVHSIDPVAQTFQVDFVLHGDAGVAGPWAARAAVGDPVQFSGPGGQYTPNPQTEWHLWAGDEAALPAIAASLAELAETNPAACGVALLEVAGADDEFPIVAPQGVQVRYLHRGGPFTPQTAILTEAVRDVAWPKKLTADYLHSAPHSIQAFVHGEREVIKQLRAYLMDERGLSRAQLSLSAYWAYGRVEDAFQAEKREPIGQIYPAEQQ</sequence>
<evidence type="ECO:0000313" key="2">
    <source>
        <dbReference type="EMBL" id="WGH92226.1"/>
    </source>
</evidence>
<evidence type="ECO:0000259" key="1">
    <source>
        <dbReference type="PROSITE" id="PS51384"/>
    </source>
</evidence>
<proteinExistence type="predicted"/>
<accession>A0AAJ6AFB6</accession>
<dbReference type="Pfam" id="PF04954">
    <property type="entry name" value="SIP"/>
    <property type="match status" value="1"/>
</dbReference>
<reference evidence="2 3" key="1">
    <citation type="submission" date="2023-03" db="EMBL/GenBank/DDBJ databases">
        <title>Complete genome sequences of several Auritidibacter ignavus strains isolated from ear infections.</title>
        <authorList>
            <person name="Baehr T."/>
            <person name="Baumhoegger A.M."/>
        </authorList>
    </citation>
    <scope>NUCLEOTIDE SEQUENCE [LARGE SCALE GENOMIC DNA]</scope>
    <source>
        <strain evidence="2 3">BABAE-6</strain>
    </source>
</reference>